<dbReference type="Pfam" id="PF07669">
    <property type="entry name" value="Eco57I"/>
    <property type="match status" value="1"/>
</dbReference>
<sequence>MTIQEYVDQLNLRYKSGISREHSYRGDLQTLLGDLLPDLLVTNEPSRTDVGAPDYILTKGKIPVGYIEAKDIGDLDLEGKKKNKEQFERYKTGLPNLIFTDYLDFHVYREGEFLTSVSIAEIQDEIIVGKSENYDEFKNIIKDFGTHVGQTIRSANKLSKMMAGKARILADVIEKALNADEEKQKNKVNETANNTLREQLTAFQNVLIHDISAKEFADIYAQTIAYGMFAARLHDSTLDTFDRHEAAALIPKTNPFLRKLFQYIAGYDLDDRIVWVVDGLADIFRATDVDGLLKNFGKATQQQDPIIHFYETFLAEYDPKLRKSRGVWYTPEPVVNFIVRAVDDILKDEFDLKDGLADTSKTKVKVKVPTHDKRHKGGMVEEEREVHKVQILDPAAGTGTFLAEVIKQIHSKFEGQQGIWATYVEEHLIPRLNGFEILMASYAMAHLKLDLLLRETGVEPSGSERFRVYLTNSLEEHHPDTGTLFAGWLSEEANEANHIKRDTPVMVVLGNPPYSVSSRNNGEWIEERIKTYKEGVQGYNKNALSDDYVKFIRYGQYLIEKNSEGILAYISNNSFIDGITHHKMREDLLNAFDKIYVLDLHGSYKKQEVTDDGEKDENVFDIQQGVSINIFIKKKENHNMASLLKNDALGKRKEKYNYLTDNSLSTINWKAIEPQSPDYFFKEFKYKLRDQFEEWISLDKLFIESGTGIKFRKDNLLIKTHFDRDSVIELFKDMKNLDSQQILEKYNISDTKDWKISEKRDLFEDEADDIMEVQYRLFDSRFTYYPYEKIHEIIVRGDSRRELMRNLFFEDNLALLSARQQSAYDFQHVFISDRLVDMCTLSAKSKESTYTFPLYVYPENSTQQTLDGSIERRPNLEKKIVDKIAKNLDLKFSPEKKETEGYFAPIDLLDYIYAVLHSPSYRERYKEFLKIDFPRVPYPEDPELFWQLVELGGELRQIHLLEHPVVEEFITTYPIAGSNVISNRLTKNDPGFVVDGDDESGEENEALKGKILRRYPQDDSDDDLELGKVWINEEQYFGNVPKKAWEFYIGGYQPAEKWLKDRRDRELSIDEIRHYQKIIVALMETDRLMQEIDGVLKA</sequence>
<accession>A0A9X2L515</accession>
<dbReference type="InterPro" id="IPR041635">
    <property type="entry name" value="Type_ISP_LLaBIII_C"/>
</dbReference>
<evidence type="ECO:0000256" key="5">
    <source>
        <dbReference type="ARBA" id="ARBA00047942"/>
    </source>
</evidence>
<dbReference type="RefSeq" id="WP_255135373.1">
    <property type="nucleotide sequence ID" value="NZ_JANDBC010000002.1"/>
</dbReference>
<feature type="domain" description="Type ISP restriction-modification enzyme LLaBIII C-terminal specificity" evidence="7">
    <location>
        <begin position="701"/>
        <end position="1091"/>
    </location>
</feature>
<evidence type="ECO:0000313" key="8">
    <source>
        <dbReference type="EMBL" id="MCP9292486.1"/>
    </source>
</evidence>
<dbReference type="InterPro" id="IPR050953">
    <property type="entry name" value="N4_N6_ade-DNA_methylase"/>
</dbReference>
<evidence type="ECO:0000256" key="2">
    <source>
        <dbReference type="ARBA" id="ARBA00022603"/>
    </source>
</evidence>
<dbReference type="PANTHER" id="PTHR33841">
    <property type="entry name" value="DNA METHYLTRANSFERASE YEEA-RELATED"/>
    <property type="match status" value="1"/>
</dbReference>
<dbReference type="AlphaFoldDB" id="A0A9X2L515"/>
<dbReference type="EC" id="2.1.1.72" evidence="1"/>
<evidence type="ECO:0000259" key="6">
    <source>
        <dbReference type="Pfam" id="PF07669"/>
    </source>
</evidence>
<keyword evidence="4" id="KW-0949">S-adenosyl-L-methionine</keyword>
<dbReference type="EMBL" id="JANDBC010000002">
    <property type="protein sequence ID" value="MCP9292486.1"/>
    <property type="molecule type" value="Genomic_DNA"/>
</dbReference>
<dbReference type="GO" id="GO:0009007">
    <property type="term" value="F:site-specific DNA-methyltransferase (adenine-specific) activity"/>
    <property type="evidence" value="ECO:0007669"/>
    <property type="project" value="UniProtKB-EC"/>
</dbReference>
<evidence type="ECO:0000313" key="9">
    <source>
        <dbReference type="Proteomes" id="UP001139125"/>
    </source>
</evidence>
<dbReference type="GO" id="GO:0006304">
    <property type="term" value="P:DNA modification"/>
    <property type="evidence" value="ECO:0007669"/>
    <property type="project" value="InterPro"/>
</dbReference>
<feature type="domain" description="Type II methyltransferase M.TaqI-like" evidence="6">
    <location>
        <begin position="493"/>
        <end position="600"/>
    </location>
</feature>
<keyword evidence="3" id="KW-0808">Transferase</keyword>
<evidence type="ECO:0000256" key="4">
    <source>
        <dbReference type="ARBA" id="ARBA00022691"/>
    </source>
</evidence>
<gene>
    <name evidence="8" type="ORF">NM125_12940</name>
</gene>
<organism evidence="8 9">
    <name type="scientific">Gracilimonas sediminicola</name>
    <dbReference type="NCBI Taxonomy" id="2952158"/>
    <lineage>
        <taxon>Bacteria</taxon>
        <taxon>Pseudomonadati</taxon>
        <taxon>Balneolota</taxon>
        <taxon>Balneolia</taxon>
        <taxon>Balneolales</taxon>
        <taxon>Balneolaceae</taxon>
        <taxon>Gracilimonas</taxon>
    </lineage>
</organism>
<reference evidence="8" key="1">
    <citation type="submission" date="2022-06" db="EMBL/GenBank/DDBJ databases">
        <title>Gracilimonas sp. CAU 1638 isolated from sea sediment.</title>
        <authorList>
            <person name="Kim W."/>
        </authorList>
    </citation>
    <scope>NUCLEOTIDE SEQUENCE</scope>
    <source>
        <strain evidence="8">CAU 1638</strain>
    </source>
</reference>
<proteinExistence type="predicted"/>
<comment type="catalytic activity">
    <reaction evidence="5">
        <text>a 2'-deoxyadenosine in DNA + S-adenosyl-L-methionine = an N(6)-methyl-2'-deoxyadenosine in DNA + S-adenosyl-L-homocysteine + H(+)</text>
        <dbReference type="Rhea" id="RHEA:15197"/>
        <dbReference type="Rhea" id="RHEA-COMP:12418"/>
        <dbReference type="Rhea" id="RHEA-COMP:12419"/>
        <dbReference type="ChEBI" id="CHEBI:15378"/>
        <dbReference type="ChEBI" id="CHEBI:57856"/>
        <dbReference type="ChEBI" id="CHEBI:59789"/>
        <dbReference type="ChEBI" id="CHEBI:90615"/>
        <dbReference type="ChEBI" id="CHEBI:90616"/>
        <dbReference type="EC" id="2.1.1.72"/>
    </reaction>
</comment>
<dbReference type="PANTHER" id="PTHR33841:SF1">
    <property type="entry name" value="DNA METHYLTRANSFERASE A"/>
    <property type="match status" value="1"/>
</dbReference>
<evidence type="ECO:0000259" key="7">
    <source>
        <dbReference type="Pfam" id="PF18135"/>
    </source>
</evidence>
<dbReference type="Gene3D" id="3.40.50.150">
    <property type="entry name" value="Vaccinia Virus protein VP39"/>
    <property type="match status" value="1"/>
</dbReference>
<evidence type="ECO:0000256" key="3">
    <source>
        <dbReference type="ARBA" id="ARBA00022679"/>
    </source>
</evidence>
<evidence type="ECO:0000256" key="1">
    <source>
        <dbReference type="ARBA" id="ARBA00011900"/>
    </source>
</evidence>
<dbReference type="PRINTS" id="PR00507">
    <property type="entry name" value="N12N6MTFRASE"/>
</dbReference>
<name>A0A9X2L515_9BACT</name>
<dbReference type="GO" id="GO:0032259">
    <property type="term" value="P:methylation"/>
    <property type="evidence" value="ECO:0007669"/>
    <property type="project" value="UniProtKB-KW"/>
</dbReference>
<comment type="caution">
    <text evidence="8">The sequence shown here is derived from an EMBL/GenBank/DDBJ whole genome shotgun (WGS) entry which is preliminary data.</text>
</comment>
<dbReference type="InterPro" id="IPR011639">
    <property type="entry name" value="MethylTrfase_TaqI-like_dom"/>
</dbReference>
<keyword evidence="9" id="KW-1185">Reference proteome</keyword>
<dbReference type="InterPro" id="IPR029063">
    <property type="entry name" value="SAM-dependent_MTases_sf"/>
</dbReference>
<dbReference type="SUPFAM" id="SSF53335">
    <property type="entry name" value="S-adenosyl-L-methionine-dependent methyltransferases"/>
    <property type="match status" value="1"/>
</dbReference>
<dbReference type="Pfam" id="PF18135">
    <property type="entry name" value="Type_ISP_C"/>
    <property type="match status" value="1"/>
</dbReference>
<keyword evidence="2 8" id="KW-0489">Methyltransferase</keyword>
<dbReference type="Proteomes" id="UP001139125">
    <property type="component" value="Unassembled WGS sequence"/>
</dbReference>
<protein>
    <recommendedName>
        <fullName evidence="1">site-specific DNA-methyltransferase (adenine-specific)</fullName>
        <ecNumber evidence="1">2.1.1.72</ecNumber>
    </recommendedName>
</protein>